<dbReference type="EMBL" id="QKRW01000031">
    <property type="protein sequence ID" value="RAL61473.1"/>
    <property type="molecule type" value="Genomic_DNA"/>
</dbReference>
<dbReference type="Proteomes" id="UP000249056">
    <property type="component" value="Unassembled WGS sequence"/>
</dbReference>
<protein>
    <recommendedName>
        <fullName evidence="3">ATP-grasp domain-containing protein</fullName>
    </recommendedName>
</protein>
<evidence type="ECO:0000313" key="2">
    <source>
        <dbReference type="Proteomes" id="UP000249056"/>
    </source>
</evidence>
<reference evidence="1 2" key="1">
    <citation type="submission" date="2018-06" db="EMBL/GenBank/DDBJ databases">
        <title>Genome Sequence of the Brown Rot Fungal Pathogen Monilinia fructigena.</title>
        <authorList>
            <person name="Landi L."/>
            <person name="De Miccolis Angelini R.M."/>
            <person name="Pollastro S."/>
            <person name="Abate D."/>
            <person name="Faretra F."/>
            <person name="Romanazzi G."/>
        </authorList>
    </citation>
    <scope>NUCLEOTIDE SEQUENCE [LARGE SCALE GENOMIC DNA]</scope>
    <source>
        <strain evidence="1 2">Mfrg269</strain>
    </source>
</reference>
<accession>A0A395IPZ7</accession>
<evidence type="ECO:0008006" key="3">
    <source>
        <dbReference type="Google" id="ProtNLM"/>
    </source>
</evidence>
<dbReference type="AlphaFoldDB" id="A0A395IPZ7"/>
<evidence type="ECO:0000313" key="1">
    <source>
        <dbReference type="EMBL" id="RAL61473.1"/>
    </source>
</evidence>
<organism evidence="1 2">
    <name type="scientific">Monilinia fructigena</name>
    <dbReference type="NCBI Taxonomy" id="38457"/>
    <lineage>
        <taxon>Eukaryota</taxon>
        <taxon>Fungi</taxon>
        <taxon>Dikarya</taxon>
        <taxon>Ascomycota</taxon>
        <taxon>Pezizomycotina</taxon>
        <taxon>Leotiomycetes</taxon>
        <taxon>Helotiales</taxon>
        <taxon>Sclerotiniaceae</taxon>
        <taxon>Monilinia</taxon>
    </lineage>
</organism>
<comment type="caution">
    <text evidence="1">The sequence shown here is derived from an EMBL/GenBank/DDBJ whole genome shotgun (WGS) entry which is preliminary data.</text>
</comment>
<gene>
    <name evidence="1" type="ORF">DID88_009402</name>
</gene>
<keyword evidence="2" id="KW-1185">Reference proteome</keyword>
<dbReference type="OrthoDB" id="2117718at2759"/>
<name>A0A395IPZ7_9HELO</name>
<sequence length="300" mass="34508">MPLEKQEEELLQWMENQVVSKKLPMYRECRGSWRPDFLVEDVLDETGVTLHMRVCKIWGWKQWIEMRNGSGRVTQWYYQSVPDGFSFAPSQRPRERNGYPYAPAHHPAAALAPGAREWLQTMLCGKGEWKFSLPPSAWRTNEGELVEEIHQVGLELHQSELLALEPEMLRQISLRCFNDFRSILLTHDKRMLGIVKQELESLVLRRVITTAQAQILDRGIADTILPGSVELERLVHLSQQFPELRYDFLLKPIRSGKGAGIVFGDEFESEEWDICLELSAEFSGCFQSLCNSAAHYSASV</sequence>
<proteinExistence type="predicted"/>